<evidence type="ECO:0000313" key="11">
    <source>
        <dbReference type="Proteomes" id="UP000502823"/>
    </source>
</evidence>
<accession>A0A6L2Q1N4</accession>
<dbReference type="OrthoDB" id="10254945at2759"/>
<dbReference type="EMBL" id="BLKM01000822">
    <property type="protein sequence ID" value="GFG38811.1"/>
    <property type="molecule type" value="Genomic_DNA"/>
</dbReference>
<dbReference type="GO" id="GO:0007165">
    <property type="term" value="P:signal transduction"/>
    <property type="evidence" value="ECO:0007669"/>
    <property type="project" value="TreeGrafter"/>
</dbReference>
<dbReference type="Gene3D" id="3.30.540.10">
    <property type="entry name" value="Fructose-1,6-Bisphosphatase, subunit A, domain 1"/>
    <property type="match status" value="1"/>
</dbReference>
<evidence type="ECO:0000256" key="8">
    <source>
        <dbReference type="PIRSR" id="PIRSR600760-2"/>
    </source>
</evidence>
<feature type="binding site" evidence="8">
    <location>
        <position position="91"/>
    </location>
    <ligand>
        <name>Mg(2+)</name>
        <dbReference type="ChEBI" id="CHEBI:18420"/>
        <label>1</label>
        <note>catalytic</note>
    </ligand>
</feature>
<dbReference type="Proteomes" id="UP000502823">
    <property type="component" value="Unassembled WGS sequence"/>
</dbReference>
<comment type="pathway">
    <text evidence="3 9">Polyol metabolism; myo-inositol biosynthesis; myo-inositol from D-glucose 6-phosphate: step 2/2.</text>
</comment>
<gene>
    <name evidence="10" type="ORF">Cfor_11224</name>
</gene>
<keyword evidence="11" id="KW-1185">Reference proteome</keyword>
<evidence type="ECO:0000256" key="6">
    <source>
        <dbReference type="ARBA" id="ARBA00022801"/>
    </source>
</evidence>
<dbReference type="AlphaFoldDB" id="A0A6L2Q1N4"/>
<comment type="catalytic activity">
    <reaction evidence="1 9">
        <text>a myo-inositol phosphate + H2O = myo-inositol + phosphate</text>
        <dbReference type="Rhea" id="RHEA:24056"/>
        <dbReference type="ChEBI" id="CHEBI:15377"/>
        <dbReference type="ChEBI" id="CHEBI:17268"/>
        <dbReference type="ChEBI" id="CHEBI:43474"/>
        <dbReference type="ChEBI" id="CHEBI:84139"/>
        <dbReference type="EC" id="3.1.3.25"/>
    </reaction>
</comment>
<dbReference type="PRINTS" id="PR00378">
    <property type="entry name" value="LIIMPHPHTASE"/>
</dbReference>
<reference evidence="11" key="1">
    <citation type="submission" date="2020-01" db="EMBL/GenBank/DDBJ databases">
        <title>Draft genome sequence of the Termite Coptotermes fromosanus.</title>
        <authorList>
            <person name="Itakura S."/>
            <person name="Yosikawa Y."/>
            <person name="Umezawa K."/>
        </authorList>
    </citation>
    <scope>NUCLEOTIDE SEQUENCE [LARGE SCALE GENOMIC DNA]</scope>
</reference>
<evidence type="ECO:0000256" key="3">
    <source>
        <dbReference type="ARBA" id="ARBA00005152"/>
    </source>
</evidence>
<feature type="non-terminal residue" evidence="10">
    <location>
        <position position="1"/>
    </location>
</feature>
<dbReference type="GO" id="GO:0006021">
    <property type="term" value="P:inositol biosynthetic process"/>
    <property type="evidence" value="ECO:0007669"/>
    <property type="project" value="UniProtKB-UniPathway"/>
</dbReference>
<dbReference type="Pfam" id="PF00459">
    <property type="entry name" value="Inositol_P"/>
    <property type="match status" value="1"/>
</dbReference>
<evidence type="ECO:0000256" key="1">
    <source>
        <dbReference type="ARBA" id="ARBA00001033"/>
    </source>
</evidence>
<proteinExistence type="inferred from homology"/>
<dbReference type="InterPro" id="IPR020552">
    <property type="entry name" value="Inositol_monoPase_Li-sen"/>
</dbReference>
<dbReference type="InParanoid" id="A0A6L2Q1N4"/>
<dbReference type="FunFam" id="3.30.540.10:FF:000004">
    <property type="entry name" value="Inositol-1-monophosphatase"/>
    <property type="match status" value="1"/>
</dbReference>
<organism evidence="10 11">
    <name type="scientific">Coptotermes formosanus</name>
    <name type="common">Formosan subterranean termite</name>
    <dbReference type="NCBI Taxonomy" id="36987"/>
    <lineage>
        <taxon>Eukaryota</taxon>
        <taxon>Metazoa</taxon>
        <taxon>Ecdysozoa</taxon>
        <taxon>Arthropoda</taxon>
        <taxon>Hexapoda</taxon>
        <taxon>Insecta</taxon>
        <taxon>Pterygota</taxon>
        <taxon>Neoptera</taxon>
        <taxon>Polyneoptera</taxon>
        <taxon>Dictyoptera</taxon>
        <taxon>Blattodea</taxon>
        <taxon>Blattoidea</taxon>
        <taxon>Termitoidae</taxon>
        <taxon>Rhinotermitidae</taxon>
        <taxon>Coptotermes</taxon>
    </lineage>
</organism>
<dbReference type="CDD" id="cd01639">
    <property type="entry name" value="IMPase"/>
    <property type="match status" value="1"/>
</dbReference>
<comment type="caution">
    <text evidence="10">The sequence shown here is derived from an EMBL/GenBank/DDBJ whole genome shotgun (WGS) entry which is preliminary data.</text>
</comment>
<comment type="similarity">
    <text evidence="4 9">Belongs to the inositol monophosphatase superfamily.</text>
</comment>
<feature type="binding site" evidence="8">
    <location>
        <position position="71"/>
    </location>
    <ligand>
        <name>Mg(2+)</name>
        <dbReference type="ChEBI" id="CHEBI:18420"/>
        <label>1</label>
        <note>catalytic</note>
    </ligand>
</feature>
<name>A0A6L2Q1N4_COPFO</name>
<sequence>DMSENLDECYEAIVKLSKDGGQLIREKIWSQKTVEFKSCDVDLVTETDQKVEQLLISNLNLKFPGHRFIGEESTAGGIKCELTDAPTWIIDPIDGTMNFVHGYPNVCVSVALWVNKVAEIGIIYNPVLELFFSARRGQGAFLNGKPIHVSRENG</sequence>
<dbReference type="GO" id="GO:0008934">
    <property type="term" value="F:inositol monophosphate 1-phosphatase activity"/>
    <property type="evidence" value="ECO:0007669"/>
    <property type="project" value="InterPro"/>
</dbReference>
<evidence type="ECO:0000256" key="2">
    <source>
        <dbReference type="ARBA" id="ARBA00001946"/>
    </source>
</evidence>
<evidence type="ECO:0000256" key="5">
    <source>
        <dbReference type="ARBA" id="ARBA00022723"/>
    </source>
</evidence>
<keyword evidence="6 9" id="KW-0378">Hydrolase</keyword>
<feature type="binding site" evidence="8">
    <location>
        <position position="93"/>
    </location>
    <ligand>
        <name>Mg(2+)</name>
        <dbReference type="ChEBI" id="CHEBI:18420"/>
        <label>2</label>
    </ligand>
</feature>
<dbReference type="PANTHER" id="PTHR20854">
    <property type="entry name" value="INOSITOL MONOPHOSPHATASE"/>
    <property type="match status" value="1"/>
</dbReference>
<evidence type="ECO:0000256" key="4">
    <source>
        <dbReference type="ARBA" id="ARBA00009759"/>
    </source>
</evidence>
<dbReference type="GO" id="GO:0046854">
    <property type="term" value="P:phosphatidylinositol phosphate biosynthetic process"/>
    <property type="evidence" value="ECO:0007669"/>
    <property type="project" value="InterPro"/>
</dbReference>
<dbReference type="GO" id="GO:0046872">
    <property type="term" value="F:metal ion binding"/>
    <property type="evidence" value="ECO:0007669"/>
    <property type="project" value="UniProtKB-KW"/>
</dbReference>
<dbReference type="UniPathway" id="UPA00823">
    <property type="reaction ID" value="UER00788"/>
</dbReference>
<dbReference type="SUPFAM" id="SSF56655">
    <property type="entry name" value="Carbohydrate phosphatase"/>
    <property type="match status" value="1"/>
</dbReference>
<keyword evidence="7 8" id="KW-0460">Magnesium</keyword>
<keyword evidence="5 8" id="KW-0479">Metal-binding</keyword>
<dbReference type="PANTHER" id="PTHR20854:SF4">
    <property type="entry name" value="INOSITOL-1-MONOPHOSPHATASE-RELATED"/>
    <property type="match status" value="1"/>
</dbReference>
<evidence type="ECO:0000256" key="9">
    <source>
        <dbReference type="RuleBase" id="RU364068"/>
    </source>
</evidence>
<dbReference type="InterPro" id="IPR000760">
    <property type="entry name" value="Inositol_monophosphatase-like"/>
</dbReference>
<dbReference type="PROSITE" id="PS00629">
    <property type="entry name" value="IMP_1"/>
    <property type="match status" value="1"/>
</dbReference>
<dbReference type="InterPro" id="IPR020583">
    <property type="entry name" value="Inositol_monoP_metal-BS"/>
</dbReference>
<feature type="binding site" evidence="8">
    <location>
        <position position="94"/>
    </location>
    <ligand>
        <name>Mg(2+)</name>
        <dbReference type="ChEBI" id="CHEBI:18420"/>
        <label>1</label>
        <note>catalytic</note>
    </ligand>
</feature>
<comment type="cofactor">
    <cofactor evidence="2 8 9">
        <name>Mg(2+)</name>
        <dbReference type="ChEBI" id="CHEBI:18420"/>
    </cofactor>
</comment>
<dbReference type="EC" id="3.1.3.25" evidence="9"/>
<evidence type="ECO:0000256" key="7">
    <source>
        <dbReference type="ARBA" id="ARBA00022842"/>
    </source>
</evidence>
<dbReference type="InterPro" id="IPR033942">
    <property type="entry name" value="IMPase"/>
</dbReference>
<evidence type="ECO:0000313" key="10">
    <source>
        <dbReference type="EMBL" id="GFG38811.1"/>
    </source>
</evidence>
<protein>
    <recommendedName>
        <fullName evidence="9">Inositol-1-monophosphatase</fullName>
        <ecNumber evidence="9">3.1.3.25</ecNumber>
    </recommendedName>
</protein>
<dbReference type="PRINTS" id="PR00377">
    <property type="entry name" value="IMPHPHTASES"/>
</dbReference>